<evidence type="ECO:0000313" key="1">
    <source>
        <dbReference type="EMBL" id="CAA9305275.1"/>
    </source>
</evidence>
<name>A0A6J4KGS4_9HYPH</name>
<reference evidence="1" key="1">
    <citation type="submission" date="2020-02" db="EMBL/GenBank/DDBJ databases">
        <authorList>
            <person name="Meier V. D."/>
        </authorList>
    </citation>
    <scope>NUCLEOTIDE SEQUENCE</scope>
    <source>
        <strain evidence="1">AVDCRST_MAG90</strain>
    </source>
</reference>
<accession>A0A6J4KGS4</accession>
<dbReference type="EMBL" id="CADCUC010000014">
    <property type="protein sequence ID" value="CAA9305275.1"/>
    <property type="molecule type" value="Genomic_DNA"/>
</dbReference>
<protein>
    <submittedName>
        <fullName evidence="1">Uncharacterized protein</fullName>
    </submittedName>
</protein>
<gene>
    <name evidence="1" type="ORF">AVDCRST_MAG90-81</name>
</gene>
<sequence>WRRSSVTCAAPLPTARCASWATRRRRIRLRFMSARSSSASCPSMTRTATAPSISRWRSWIPISRT</sequence>
<feature type="non-terminal residue" evidence="1">
    <location>
        <position position="65"/>
    </location>
</feature>
<organism evidence="1">
    <name type="scientific">uncultured Microvirga sp</name>
    <dbReference type="NCBI Taxonomy" id="412392"/>
    <lineage>
        <taxon>Bacteria</taxon>
        <taxon>Pseudomonadati</taxon>
        <taxon>Pseudomonadota</taxon>
        <taxon>Alphaproteobacteria</taxon>
        <taxon>Hyphomicrobiales</taxon>
        <taxon>Methylobacteriaceae</taxon>
        <taxon>Microvirga</taxon>
        <taxon>environmental samples</taxon>
    </lineage>
</organism>
<feature type="non-terminal residue" evidence="1">
    <location>
        <position position="1"/>
    </location>
</feature>
<dbReference type="AlphaFoldDB" id="A0A6J4KGS4"/>
<proteinExistence type="predicted"/>